<organism evidence="2 3">
    <name type="scientific">Dokdonella immobilis</name>
    <dbReference type="NCBI Taxonomy" id="578942"/>
    <lineage>
        <taxon>Bacteria</taxon>
        <taxon>Pseudomonadati</taxon>
        <taxon>Pseudomonadota</taxon>
        <taxon>Gammaproteobacteria</taxon>
        <taxon>Lysobacterales</taxon>
        <taxon>Rhodanobacteraceae</taxon>
        <taxon>Dokdonella</taxon>
    </lineage>
</organism>
<proteinExistence type="predicted"/>
<keyword evidence="1" id="KW-0732">Signal</keyword>
<dbReference type="EMBL" id="FOVF01000030">
    <property type="protein sequence ID" value="SFN55046.1"/>
    <property type="molecule type" value="Genomic_DNA"/>
</dbReference>
<dbReference type="STRING" id="578942.SAMN05216289_13010"/>
<protein>
    <recommendedName>
        <fullName evidence="4">DUF4410 domain-containing protein</fullName>
    </recommendedName>
</protein>
<evidence type="ECO:0000313" key="2">
    <source>
        <dbReference type="EMBL" id="SFN55046.1"/>
    </source>
</evidence>
<sequence>MDNRFRLAATAFLMALGAQAMADPLVIPRPVPYADDAVIAGKIKKECQIQEQLADYIEEYAREDHRLEVRFADSVQAQAAGLVLDVHIKDAVSEGNPFIGHRKSTTVIGKLYRDGELIGSFTGRRNSMGGMFAGYKGSCSVLGRTVRALGEDIAKWLAAPSMDALLGDLS</sequence>
<keyword evidence="3" id="KW-1185">Reference proteome</keyword>
<evidence type="ECO:0000256" key="1">
    <source>
        <dbReference type="SAM" id="SignalP"/>
    </source>
</evidence>
<dbReference type="AlphaFoldDB" id="A0A1I4ZXZ4"/>
<evidence type="ECO:0000313" key="3">
    <source>
        <dbReference type="Proteomes" id="UP000198575"/>
    </source>
</evidence>
<reference evidence="2 3" key="1">
    <citation type="submission" date="2016-10" db="EMBL/GenBank/DDBJ databases">
        <authorList>
            <person name="de Groot N.N."/>
        </authorList>
    </citation>
    <scope>NUCLEOTIDE SEQUENCE [LARGE SCALE GENOMIC DNA]</scope>
    <source>
        <strain evidence="2 3">CGMCC 1.7659</strain>
    </source>
</reference>
<name>A0A1I4ZXZ4_9GAMM</name>
<evidence type="ECO:0008006" key="4">
    <source>
        <dbReference type="Google" id="ProtNLM"/>
    </source>
</evidence>
<dbReference type="Proteomes" id="UP000198575">
    <property type="component" value="Unassembled WGS sequence"/>
</dbReference>
<accession>A0A1I4ZXZ4</accession>
<gene>
    <name evidence="2" type="ORF">SAMN05216289_13010</name>
</gene>
<feature type="chain" id="PRO_5011728029" description="DUF4410 domain-containing protein" evidence="1">
    <location>
        <begin position="23"/>
        <end position="170"/>
    </location>
</feature>
<feature type="signal peptide" evidence="1">
    <location>
        <begin position="1"/>
        <end position="22"/>
    </location>
</feature>